<keyword evidence="3 6" id="KW-0812">Transmembrane</keyword>
<evidence type="ECO:0000256" key="3">
    <source>
        <dbReference type="ARBA" id="ARBA00022692"/>
    </source>
</evidence>
<organism evidence="7">
    <name type="scientific">mine drainage metagenome</name>
    <dbReference type="NCBI Taxonomy" id="410659"/>
    <lineage>
        <taxon>unclassified sequences</taxon>
        <taxon>metagenomes</taxon>
        <taxon>ecological metagenomes</taxon>
    </lineage>
</organism>
<gene>
    <name evidence="7" type="ORF">GALL_523840</name>
</gene>
<dbReference type="PANTHER" id="PTHR30250:SF11">
    <property type="entry name" value="O-ANTIGEN TRANSPORTER-RELATED"/>
    <property type="match status" value="1"/>
</dbReference>
<proteinExistence type="predicted"/>
<feature type="transmembrane region" description="Helical" evidence="6">
    <location>
        <begin position="146"/>
        <end position="165"/>
    </location>
</feature>
<feature type="transmembrane region" description="Helical" evidence="6">
    <location>
        <begin position="46"/>
        <end position="70"/>
    </location>
</feature>
<keyword evidence="5 6" id="KW-0472">Membrane</keyword>
<keyword evidence="4 6" id="KW-1133">Transmembrane helix</keyword>
<evidence type="ECO:0000256" key="1">
    <source>
        <dbReference type="ARBA" id="ARBA00004651"/>
    </source>
</evidence>
<feature type="transmembrane region" description="Helical" evidence="6">
    <location>
        <begin position="121"/>
        <end position="140"/>
    </location>
</feature>
<evidence type="ECO:0000256" key="4">
    <source>
        <dbReference type="ARBA" id="ARBA00022989"/>
    </source>
</evidence>
<dbReference type="EMBL" id="MLJW01006870">
    <property type="protein sequence ID" value="OIQ66052.1"/>
    <property type="molecule type" value="Genomic_DNA"/>
</dbReference>
<name>A0A1J5PEV4_9ZZZZ</name>
<evidence type="ECO:0000313" key="7">
    <source>
        <dbReference type="EMBL" id="OIQ66052.1"/>
    </source>
</evidence>
<protein>
    <submittedName>
        <fullName evidence="7">Uncharacterized protein</fullName>
    </submittedName>
</protein>
<reference evidence="7" key="1">
    <citation type="submission" date="2016-10" db="EMBL/GenBank/DDBJ databases">
        <title>Sequence of Gallionella enrichment culture.</title>
        <authorList>
            <person name="Poehlein A."/>
            <person name="Muehling M."/>
            <person name="Daniel R."/>
        </authorList>
    </citation>
    <scope>NUCLEOTIDE SEQUENCE</scope>
</reference>
<dbReference type="AlphaFoldDB" id="A0A1J5PEV4"/>
<evidence type="ECO:0000256" key="2">
    <source>
        <dbReference type="ARBA" id="ARBA00022475"/>
    </source>
</evidence>
<feature type="transmembrane region" description="Helical" evidence="6">
    <location>
        <begin position="90"/>
        <end position="112"/>
    </location>
</feature>
<dbReference type="GO" id="GO:0005886">
    <property type="term" value="C:plasma membrane"/>
    <property type="evidence" value="ECO:0007669"/>
    <property type="project" value="UniProtKB-SubCell"/>
</dbReference>
<sequence>MGPAVLGMYQAGMKLNQGASRIAPVLAQILLPELSRRAAAGPGHNFARYAALAVAAFAAIGAAGAAVLMIDPTWLAAHLFGKQYAGLARLLPLFGCMMFMQFVETGAGLTLVARGLQSKKVWLVAAQLLLLLSAGTYFIQQHGLPGWQLTNISSAAALIVGYGWLHRQHRRH</sequence>
<comment type="caution">
    <text evidence="7">The sequence shown here is derived from an EMBL/GenBank/DDBJ whole genome shotgun (WGS) entry which is preliminary data.</text>
</comment>
<dbReference type="PANTHER" id="PTHR30250">
    <property type="entry name" value="PST FAMILY PREDICTED COLANIC ACID TRANSPORTER"/>
    <property type="match status" value="1"/>
</dbReference>
<evidence type="ECO:0000256" key="5">
    <source>
        <dbReference type="ARBA" id="ARBA00023136"/>
    </source>
</evidence>
<evidence type="ECO:0000256" key="6">
    <source>
        <dbReference type="SAM" id="Phobius"/>
    </source>
</evidence>
<comment type="subcellular location">
    <subcellularLocation>
        <location evidence="1">Cell membrane</location>
        <topology evidence="1">Multi-pass membrane protein</topology>
    </subcellularLocation>
</comment>
<dbReference type="InterPro" id="IPR050833">
    <property type="entry name" value="Poly_Biosynth_Transport"/>
</dbReference>
<keyword evidence="2" id="KW-1003">Cell membrane</keyword>
<accession>A0A1J5PEV4</accession>